<comment type="pathway">
    <text evidence="3 18">Amino-acid biosynthesis; L-valine biosynthesis; L-valine from pyruvate: step 4/4.</text>
</comment>
<comment type="catalytic activity">
    <reaction evidence="11 17">
        <text>L-valine + 2-oxoglutarate = 3-methyl-2-oxobutanoate + L-glutamate</text>
        <dbReference type="Rhea" id="RHEA:24813"/>
        <dbReference type="ChEBI" id="CHEBI:11851"/>
        <dbReference type="ChEBI" id="CHEBI:16810"/>
        <dbReference type="ChEBI" id="CHEBI:29985"/>
        <dbReference type="ChEBI" id="CHEBI:57762"/>
        <dbReference type="EC" id="2.6.1.42"/>
    </reaction>
</comment>
<proteinExistence type="inferred from homology"/>
<evidence type="ECO:0000256" key="16">
    <source>
        <dbReference type="RuleBase" id="RU004516"/>
    </source>
</evidence>
<dbReference type="InterPro" id="IPR033939">
    <property type="entry name" value="BCAT_family"/>
</dbReference>
<keyword evidence="7 17" id="KW-0028">Amino-acid biosynthesis</keyword>
<evidence type="ECO:0000256" key="7">
    <source>
        <dbReference type="ARBA" id="ARBA00022605"/>
    </source>
</evidence>
<dbReference type="InterPro" id="IPR043131">
    <property type="entry name" value="BCAT-like_N"/>
</dbReference>
<evidence type="ECO:0000313" key="19">
    <source>
        <dbReference type="EMBL" id="EET58215.1"/>
    </source>
</evidence>
<dbReference type="STRING" id="168384.SAMN05660368_03291"/>
<evidence type="ECO:0000256" key="8">
    <source>
        <dbReference type="ARBA" id="ARBA00022679"/>
    </source>
</evidence>
<dbReference type="OrthoDB" id="9804984at2"/>
<evidence type="ECO:0000256" key="2">
    <source>
        <dbReference type="ARBA" id="ARBA00004824"/>
    </source>
</evidence>
<dbReference type="GO" id="GO:0052655">
    <property type="term" value="F:L-valine-2-oxoglutarate transaminase activity"/>
    <property type="evidence" value="ECO:0007669"/>
    <property type="project" value="RHEA"/>
</dbReference>
<keyword evidence="10 17" id="KW-0100">Branched-chain amino acid biosynthesis</keyword>
<comment type="catalytic activity">
    <reaction evidence="12 17">
        <text>L-isoleucine + 2-oxoglutarate = (S)-3-methyl-2-oxopentanoate + L-glutamate</text>
        <dbReference type="Rhea" id="RHEA:24801"/>
        <dbReference type="ChEBI" id="CHEBI:16810"/>
        <dbReference type="ChEBI" id="CHEBI:29985"/>
        <dbReference type="ChEBI" id="CHEBI:35146"/>
        <dbReference type="ChEBI" id="CHEBI:58045"/>
        <dbReference type="EC" id="2.6.1.42"/>
    </reaction>
</comment>
<dbReference type="EMBL" id="ACCL02000041">
    <property type="protein sequence ID" value="EET58215.1"/>
    <property type="molecule type" value="Genomic_DNA"/>
</dbReference>
<dbReference type="AlphaFoldDB" id="C6LMB4"/>
<name>C6LMB4_9FIRM</name>
<evidence type="ECO:0000256" key="9">
    <source>
        <dbReference type="ARBA" id="ARBA00022898"/>
    </source>
</evidence>
<evidence type="ECO:0000256" key="11">
    <source>
        <dbReference type="ARBA" id="ARBA00048212"/>
    </source>
</evidence>
<dbReference type="Gene3D" id="3.20.10.10">
    <property type="entry name" value="D-amino Acid Aminotransferase, subunit A, domain 2"/>
    <property type="match status" value="1"/>
</dbReference>
<dbReference type="InterPro" id="IPR005786">
    <property type="entry name" value="B_amino_transII"/>
</dbReference>
<dbReference type="UniPathway" id="UPA00049">
    <property type="reaction ID" value="UER00062"/>
</dbReference>
<dbReference type="InterPro" id="IPR018300">
    <property type="entry name" value="Aminotrans_IV_CS"/>
</dbReference>
<evidence type="ECO:0000256" key="4">
    <source>
        <dbReference type="ARBA" id="ARBA00005072"/>
    </source>
</evidence>
<dbReference type="Proteomes" id="UP000005561">
    <property type="component" value="Unassembled WGS sequence"/>
</dbReference>
<evidence type="ECO:0000256" key="3">
    <source>
        <dbReference type="ARBA" id="ARBA00004931"/>
    </source>
</evidence>
<dbReference type="NCBIfam" id="NF009897">
    <property type="entry name" value="PRK13357.1"/>
    <property type="match status" value="1"/>
</dbReference>
<dbReference type="GO" id="GO:0009099">
    <property type="term" value="P:L-valine biosynthetic process"/>
    <property type="evidence" value="ECO:0007669"/>
    <property type="project" value="UniProtKB-UniPathway"/>
</dbReference>
<dbReference type="GO" id="GO:0009098">
    <property type="term" value="P:L-leucine biosynthetic process"/>
    <property type="evidence" value="ECO:0007669"/>
    <property type="project" value="UniProtKB-UniPathway"/>
</dbReference>
<dbReference type="GO" id="GO:0052656">
    <property type="term" value="F:L-isoleucine-2-oxoglutarate transaminase activity"/>
    <property type="evidence" value="ECO:0007669"/>
    <property type="project" value="RHEA"/>
</dbReference>
<dbReference type="UniPathway" id="UPA00047">
    <property type="reaction ID" value="UER00058"/>
</dbReference>
<evidence type="ECO:0000256" key="5">
    <source>
        <dbReference type="ARBA" id="ARBA00009320"/>
    </source>
</evidence>
<dbReference type="InterPro" id="IPR036038">
    <property type="entry name" value="Aminotransferase-like"/>
</dbReference>
<keyword evidence="9 16" id="KW-0663">Pyridoxal phosphate</keyword>
<gene>
    <name evidence="19" type="primary">ilvE</name>
    <name evidence="19" type="ORF">BRYFOR_09813</name>
</gene>
<comment type="catalytic activity">
    <reaction evidence="13 17">
        <text>L-leucine + 2-oxoglutarate = 4-methyl-2-oxopentanoate + L-glutamate</text>
        <dbReference type="Rhea" id="RHEA:18321"/>
        <dbReference type="ChEBI" id="CHEBI:16810"/>
        <dbReference type="ChEBI" id="CHEBI:17865"/>
        <dbReference type="ChEBI" id="CHEBI:29985"/>
        <dbReference type="ChEBI" id="CHEBI:57427"/>
        <dbReference type="EC" id="2.6.1.42"/>
    </reaction>
</comment>
<comment type="caution">
    <text evidence="19">The sequence shown here is derived from an EMBL/GenBank/DDBJ whole genome shotgun (WGS) entry which is preliminary data.</text>
</comment>
<keyword evidence="20" id="KW-1185">Reference proteome</keyword>
<evidence type="ECO:0000256" key="13">
    <source>
        <dbReference type="ARBA" id="ARBA00049229"/>
    </source>
</evidence>
<evidence type="ECO:0000256" key="15">
    <source>
        <dbReference type="RuleBase" id="RU004106"/>
    </source>
</evidence>
<dbReference type="UniPathway" id="UPA00048">
    <property type="reaction ID" value="UER00073"/>
</dbReference>
<evidence type="ECO:0000256" key="6">
    <source>
        <dbReference type="ARBA" id="ARBA00022576"/>
    </source>
</evidence>
<keyword evidence="8 17" id="KW-0808">Transferase</keyword>
<dbReference type="Gene3D" id="3.30.470.10">
    <property type="match status" value="1"/>
</dbReference>
<dbReference type="SUPFAM" id="SSF56752">
    <property type="entry name" value="D-aminoacid aminotransferase-like PLP-dependent enzymes"/>
    <property type="match status" value="1"/>
</dbReference>
<dbReference type="PIRSF" id="PIRSF006468">
    <property type="entry name" value="BCAT1"/>
    <property type="match status" value="1"/>
</dbReference>
<evidence type="ECO:0000256" key="14">
    <source>
        <dbReference type="PIRSR" id="PIRSR006468-1"/>
    </source>
</evidence>
<dbReference type="eggNOG" id="COG0115">
    <property type="taxonomic scope" value="Bacteria"/>
</dbReference>
<evidence type="ECO:0000256" key="1">
    <source>
        <dbReference type="ARBA" id="ARBA00001933"/>
    </source>
</evidence>
<comment type="pathway">
    <text evidence="2 18">Amino-acid biosynthesis; L-isoleucine biosynthesis; L-isoleucine from 2-oxobutanoate: step 4/4.</text>
</comment>
<reference evidence="19" key="1">
    <citation type="submission" date="2009-07" db="EMBL/GenBank/DDBJ databases">
        <authorList>
            <person name="Weinstock G."/>
            <person name="Sodergren E."/>
            <person name="Clifton S."/>
            <person name="Fulton L."/>
            <person name="Fulton B."/>
            <person name="Courtney L."/>
            <person name="Fronick C."/>
            <person name="Harrison M."/>
            <person name="Strong C."/>
            <person name="Farmer C."/>
            <person name="Delahaunty K."/>
            <person name="Markovic C."/>
            <person name="Hall O."/>
            <person name="Minx P."/>
            <person name="Tomlinson C."/>
            <person name="Mitreva M."/>
            <person name="Nelson J."/>
            <person name="Hou S."/>
            <person name="Wollam A."/>
            <person name="Pepin K.H."/>
            <person name="Johnson M."/>
            <person name="Bhonagiri V."/>
            <person name="Nash W.E."/>
            <person name="Warren W."/>
            <person name="Chinwalla A."/>
            <person name="Mardis E.R."/>
            <person name="Wilson R.K."/>
        </authorList>
    </citation>
    <scope>NUCLEOTIDE SEQUENCE [LARGE SCALE GENOMIC DNA]</scope>
    <source>
        <strain evidence="19">DSM 14469</strain>
    </source>
</reference>
<dbReference type="InterPro" id="IPR043132">
    <property type="entry name" value="BCAT-like_C"/>
</dbReference>
<comment type="similarity">
    <text evidence="5 15">Belongs to the class-IV pyridoxal-phosphate-dependent aminotransferase family.</text>
</comment>
<accession>C6LMB4</accession>
<dbReference type="NCBIfam" id="TIGR01123">
    <property type="entry name" value="ilvE_II"/>
    <property type="match status" value="1"/>
</dbReference>
<keyword evidence="6 17" id="KW-0032">Aminotransferase</keyword>
<evidence type="ECO:0000256" key="18">
    <source>
        <dbReference type="RuleBase" id="RU004519"/>
    </source>
</evidence>
<dbReference type="GO" id="GO:0009097">
    <property type="term" value="P:isoleucine biosynthetic process"/>
    <property type="evidence" value="ECO:0007669"/>
    <property type="project" value="UniProtKB-UniPathway"/>
</dbReference>
<organism evidence="19 20">
    <name type="scientific">Marvinbryantia formatexigens DSM 14469</name>
    <dbReference type="NCBI Taxonomy" id="478749"/>
    <lineage>
        <taxon>Bacteria</taxon>
        <taxon>Bacillati</taxon>
        <taxon>Bacillota</taxon>
        <taxon>Clostridia</taxon>
        <taxon>Lachnospirales</taxon>
        <taxon>Lachnospiraceae</taxon>
        <taxon>Marvinbryantia</taxon>
    </lineage>
</organism>
<comment type="cofactor">
    <cofactor evidence="1 16">
        <name>pyridoxal 5'-phosphate</name>
        <dbReference type="ChEBI" id="CHEBI:597326"/>
    </cofactor>
</comment>
<protein>
    <recommendedName>
        <fullName evidence="17">Branched-chain-amino-acid aminotransferase</fullName>
        <ecNumber evidence="17">2.6.1.42</ecNumber>
    </recommendedName>
</protein>
<dbReference type="RefSeq" id="WP_006864565.1">
    <property type="nucleotide sequence ID" value="NZ_ACCL02000041.1"/>
</dbReference>
<comment type="pathway">
    <text evidence="4 18">Amino-acid biosynthesis; L-leucine biosynthesis; L-leucine from 3-methyl-2-oxobutanoate: step 4/4.</text>
</comment>
<dbReference type="GO" id="GO:0052654">
    <property type="term" value="F:L-leucine-2-oxoglutarate transaminase activity"/>
    <property type="evidence" value="ECO:0007669"/>
    <property type="project" value="RHEA"/>
</dbReference>
<evidence type="ECO:0000313" key="20">
    <source>
        <dbReference type="Proteomes" id="UP000005561"/>
    </source>
</evidence>
<feature type="modified residue" description="N6-(pyridoxal phosphate)lysine" evidence="14">
    <location>
        <position position="196"/>
    </location>
</feature>
<dbReference type="PANTHER" id="PTHR11825:SF44">
    <property type="entry name" value="BRANCHED-CHAIN-AMINO-ACID AMINOTRANSFERASE"/>
    <property type="match status" value="1"/>
</dbReference>
<evidence type="ECO:0000256" key="17">
    <source>
        <dbReference type="RuleBase" id="RU004517"/>
    </source>
</evidence>
<evidence type="ECO:0000256" key="10">
    <source>
        <dbReference type="ARBA" id="ARBA00023304"/>
    </source>
</evidence>
<dbReference type="Pfam" id="PF01063">
    <property type="entry name" value="Aminotran_4"/>
    <property type="match status" value="1"/>
</dbReference>
<dbReference type="InterPro" id="IPR001544">
    <property type="entry name" value="Aminotrans_IV"/>
</dbReference>
<dbReference type="EC" id="2.6.1.42" evidence="17"/>
<evidence type="ECO:0000256" key="12">
    <source>
        <dbReference type="ARBA" id="ARBA00048798"/>
    </source>
</evidence>
<dbReference type="PROSITE" id="PS00770">
    <property type="entry name" value="AA_TRANSFER_CLASS_4"/>
    <property type="match status" value="1"/>
</dbReference>
<sequence>MLDIKITKTTNPKPLPTEDNPLVFGTIFTDHMYVMEYTKGQGWHDPEIMPYQPISLDPSAMVFHYGQEMFEGLKAYKTEDGRILLFRPDKNIERANNSNKRLEIPKIPEDDFLNAIKTLVKVDAAWIPTKPGTSLYIRPFVIATDPFLGVRPSDTYKFIIILSPVGAYYPEGLNPVKIWIEDEYVRAVRGGIGEAKTGGNYVASLAAQIKAHDEGYSQVLWLDGVERKYIEEVGAMNIFFKINGTVVTPMLNGSILPGVTRNTCIQLCKEWGLPVEERRISVDELVEAAKNGTLEEVWGSGTAAVISPVGHLRYENDVFQIADGGIGEVSQKLYDTVTGIQLGKLEDKHGWTVEVK</sequence>
<dbReference type="PANTHER" id="PTHR11825">
    <property type="entry name" value="SUBGROUP IIII AMINOTRANSFERASE"/>
    <property type="match status" value="1"/>
</dbReference>
<dbReference type="CDD" id="cd01557">
    <property type="entry name" value="BCAT_beta_family"/>
    <property type="match status" value="1"/>
</dbReference>